<reference evidence="2 3" key="1">
    <citation type="submission" date="2019-12" db="EMBL/GenBank/DDBJ databases">
        <authorList>
            <person name="Alioto T."/>
            <person name="Alioto T."/>
            <person name="Gomez Garrido J."/>
        </authorList>
    </citation>
    <scope>NUCLEOTIDE SEQUENCE [LARGE SCALE GENOMIC DNA]</scope>
</reference>
<protein>
    <submittedName>
        <fullName evidence="2">Uncharacterized protein</fullName>
    </submittedName>
</protein>
<evidence type="ECO:0000256" key="1">
    <source>
        <dbReference type="SAM" id="MobiDB-lite"/>
    </source>
</evidence>
<organism evidence="2 3">
    <name type="scientific">Olea europaea subsp. europaea</name>
    <dbReference type="NCBI Taxonomy" id="158383"/>
    <lineage>
        <taxon>Eukaryota</taxon>
        <taxon>Viridiplantae</taxon>
        <taxon>Streptophyta</taxon>
        <taxon>Embryophyta</taxon>
        <taxon>Tracheophyta</taxon>
        <taxon>Spermatophyta</taxon>
        <taxon>Magnoliopsida</taxon>
        <taxon>eudicotyledons</taxon>
        <taxon>Gunneridae</taxon>
        <taxon>Pentapetalae</taxon>
        <taxon>asterids</taxon>
        <taxon>lamiids</taxon>
        <taxon>Lamiales</taxon>
        <taxon>Oleaceae</taxon>
        <taxon>Oleeae</taxon>
        <taxon>Olea</taxon>
    </lineage>
</organism>
<gene>
    <name evidence="2" type="ORF">OLEA9_A062986</name>
</gene>
<dbReference type="AlphaFoldDB" id="A0A8S0TAH7"/>
<feature type="compositionally biased region" description="Polar residues" evidence="1">
    <location>
        <begin position="59"/>
        <end position="71"/>
    </location>
</feature>
<comment type="caution">
    <text evidence="2">The sequence shown here is derived from an EMBL/GenBank/DDBJ whole genome shotgun (WGS) entry which is preliminary data.</text>
</comment>
<name>A0A8S0TAH7_OLEEU</name>
<evidence type="ECO:0000313" key="3">
    <source>
        <dbReference type="Proteomes" id="UP000594638"/>
    </source>
</evidence>
<dbReference type="Gramene" id="OE9A062986T1">
    <property type="protein sequence ID" value="OE9A062986C1"/>
    <property type="gene ID" value="OE9A062986"/>
</dbReference>
<dbReference type="EMBL" id="CACTIH010005696">
    <property type="protein sequence ID" value="CAA3000496.1"/>
    <property type="molecule type" value="Genomic_DNA"/>
</dbReference>
<accession>A0A8S0TAH7</accession>
<sequence length="83" mass="8367">MTSAGGCACVEDFIGEEEFVNAGDGVEQELGESDGIGARGKTSEGEGAGDGDCDGFSGDRTSSGERMSTSGCGDGLREFMVDL</sequence>
<proteinExistence type="predicted"/>
<dbReference type="Proteomes" id="UP000594638">
    <property type="component" value="Unassembled WGS sequence"/>
</dbReference>
<feature type="region of interest" description="Disordered" evidence="1">
    <location>
        <begin position="23"/>
        <end position="74"/>
    </location>
</feature>
<evidence type="ECO:0000313" key="2">
    <source>
        <dbReference type="EMBL" id="CAA3000496.1"/>
    </source>
</evidence>
<keyword evidence="3" id="KW-1185">Reference proteome</keyword>